<dbReference type="Gene3D" id="3.90.470.20">
    <property type="entry name" value="4'-phosphopantetheinyl transferase domain"/>
    <property type="match status" value="1"/>
</dbReference>
<comment type="similarity">
    <text evidence="8">Belongs to the P-Pant transferase superfamily. AcpS family.</text>
</comment>
<keyword evidence="2 8" id="KW-0808">Transferase</keyword>
<dbReference type="AlphaFoldDB" id="A0A4Q9GSX4"/>
<evidence type="ECO:0000256" key="4">
    <source>
        <dbReference type="ARBA" id="ARBA00022832"/>
    </source>
</evidence>
<dbReference type="EC" id="2.7.8.7" evidence="8"/>
<evidence type="ECO:0000313" key="10">
    <source>
        <dbReference type="EMBL" id="TBN57791.1"/>
    </source>
</evidence>
<feature type="binding site" evidence="8">
    <location>
        <position position="51"/>
    </location>
    <ligand>
        <name>Mg(2+)</name>
        <dbReference type="ChEBI" id="CHEBI:18420"/>
    </ligand>
</feature>
<evidence type="ECO:0000259" key="9">
    <source>
        <dbReference type="Pfam" id="PF01648"/>
    </source>
</evidence>
<comment type="cofactor">
    <cofactor evidence="8">
        <name>Mg(2+)</name>
        <dbReference type="ChEBI" id="CHEBI:18420"/>
    </cofactor>
</comment>
<keyword evidence="8" id="KW-0963">Cytoplasm</keyword>
<dbReference type="RefSeq" id="WP_130981902.1">
    <property type="nucleotide sequence ID" value="NZ_SISG01000001.1"/>
</dbReference>
<name>A0A4Q9GSX4_9MICO</name>
<evidence type="ECO:0000256" key="5">
    <source>
        <dbReference type="ARBA" id="ARBA00022842"/>
    </source>
</evidence>
<sequence>MIVGIGVDVVDLARFERALSRTPALAPRLFTDDERDGRALRSLAGRFAAKEAFMKALGVSTGVRWHDMRVVSDEHGNPSLHLSGAAATLAEERGITRVHLSMSHDAGVAIAYVVAES</sequence>
<feature type="binding site" evidence="8">
    <location>
        <position position="8"/>
    </location>
    <ligand>
        <name>Mg(2+)</name>
        <dbReference type="ChEBI" id="CHEBI:18420"/>
    </ligand>
</feature>
<keyword evidence="7 8" id="KW-0275">Fatty acid biosynthesis</keyword>
<organism evidence="10 11">
    <name type="scientific">Glaciihabitans arcticus</name>
    <dbReference type="NCBI Taxonomy" id="2668039"/>
    <lineage>
        <taxon>Bacteria</taxon>
        <taxon>Bacillati</taxon>
        <taxon>Actinomycetota</taxon>
        <taxon>Actinomycetes</taxon>
        <taxon>Micrococcales</taxon>
        <taxon>Microbacteriaceae</taxon>
        <taxon>Glaciihabitans</taxon>
    </lineage>
</organism>
<comment type="catalytic activity">
    <reaction evidence="8">
        <text>apo-[ACP] + CoA = holo-[ACP] + adenosine 3',5'-bisphosphate + H(+)</text>
        <dbReference type="Rhea" id="RHEA:12068"/>
        <dbReference type="Rhea" id="RHEA-COMP:9685"/>
        <dbReference type="Rhea" id="RHEA-COMP:9690"/>
        <dbReference type="ChEBI" id="CHEBI:15378"/>
        <dbReference type="ChEBI" id="CHEBI:29999"/>
        <dbReference type="ChEBI" id="CHEBI:57287"/>
        <dbReference type="ChEBI" id="CHEBI:58343"/>
        <dbReference type="ChEBI" id="CHEBI:64479"/>
        <dbReference type="EC" id="2.7.8.7"/>
    </reaction>
</comment>
<dbReference type="GO" id="GO:0006633">
    <property type="term" value="P:fatty acid biosynthetic process"/>
    <property type="evidence" value="ECO:0007669"/>
    <property type="project" value="UniProtKB-UniRule"/>
</dbReference>
<evidence type="ECO:0000256" key="2">
    <source>
        <dbReference type="ARBA" id="ARBA00022679"/>
    </source>
</evidence>
<dbReference type="NCBIfam" id="TIGR00556">
    <property type="entry name" value="pantethn_trn"/>
    <property type="match status" value="1"/>
</dbReference>
<accession>A0A4Q9GSX4</accession>
<comment type="subcellular location">
    <subcellularLocation>
        <location evidence="8">Cytoplasm</location>
    </subcellularLocation>
</comment>
<proteinExistence type="inferred from homology"/>
<keyword evidence="3 8" id="KW-0479">Metal-binding</keyword>
<evidence type="ECO:0000256" key="3">
    <source>
        <dbReference type="ARBA" id="ARBA00022723"/>
    </source>
</evidence>
<dbReference type="Pfam" id="PF01648">
    <property type="entry name" value="ACPS"/>
    <property type="match status" value="1"/>
</dbReference>
<gene>
    <name evidence="8" type="primary">acpS</name>
    <name evidence="10" type="ORF">EYE40_10555</name>
</gene>
<keyword evidence="11" id="KW-1185">Reference proteome</keyword>
<protein>
    <recommendedName>
        <fullName evidence="8">Holo-[acyl-carrier-protein] synthase</fullName>
        <shortName evidence="8">Holo-ACP synthase</shortName>
        <ecNumber evidence="8">2.7.8.7</ecNumber>
    </recommendedName>
    <alternativeName>
        <fullName evidence="8">4'-phosphopantetheinyl transferase AcpS</fullName>
    </alternativeName>
</protein>
<keyword evidence="1 8" id="KW-0444">Lipid biosynthesis</keyword>
<dbReference type="SUPFAM" id="SSF56214">
    <property type="entry name" value="4'-phosphopantetheinyl transferase"/>
    <property type="match status" value="1"/>
</dbReference>
<keyword evidence="5 8" id="KW-0460">Magnesium</keyword>
<comment type="function">
    <text evidence="8">Transfers the 4'-phosphopantetheine moiety from coenzyme A to a Ser of acyl-carrier-protein.</text>
</comment>
<keyword evidence="6 8" id="KW-0443">Lipid metabolism</keyword>
<dbReference type="GO" id="GO:0008897">
    <property type="term" value="F:holo-[acyl-carrier-protein] synthase activity"/>
    <property type="evidence" value="ECO:0007669"/>
    <property type="project" value="UniProtKB-UniRule"/>
</dbReference>
<dbReference type="NCBIfam" id="TIGR00516">
    <property type="entry name" value="acpS"/>
    <property type="match status" value="1"/>
</dbReference>
<dbReference type="InterPro" id="IPR002582">
    <property type="entry name" value="ACPS"/>
</dbReference>
<dbReference type="InterPro" id="IPR004568">
    <property type="entry name" value="Ppantetheine-prot_Trfase_dom"/>
</dbReference>
<evidence type="ECO:0000256" key="7">
    <source>
        <dbReference type="ARBA" id="ARBA00023160"/>
    </source>
</evidence>
<evidence type="ECO:0000256" key="1">
    <source>
        <dbReference type="ARBA" id="ARBA00022516"/>
    </source>
</evidence>
<dbReference type="InterPro" id="IPR037143">
    <property type="entry name" value="4-PPantetheinyl_Trfase_dom_sf"/>
</dbReference>
<dbReference type="HAMAP" id="MF_00101">
    <property type="entry name" value="AcpS"/>
    <property type="match status" value="1"/>
</dbReference>
<keyword evidence="4 8" id="KW-0276">Fatty acid metabolism</keyword>
<evidence type="ECO:0000256" key="8">
    <source>
        <dbReference type="HAMAP-Rule" id="MF_00101"/>
    </source>
</evidence>
<comment type="caution">
    <text evidence="10">The sequence shown here is derived from an EMBL/GenBank/DDBJ whole genome shotgun (WGS) entry which is preliminary data.</text>
</comment>
<dbReference type="GO" id="GO:0000287">
    <property type="term" value="F:magnesium ion binding"/>
    <property type="evidence" value="ECO:0007669"/>
    <property type="project" value="UniProtKB-UniRule"/>
</dbReference>
<feature type="domain" description="4'-phosphopantetheinyl transferase" evidence="9">
    <location>
        <begin position="4"/>
        <end position="94"/>
    </location>
</feature>
<dbReference type="Proteomes" id="UP000294194">
    <property type="component" value="Unassembled WGS sequence"/>
</dbReference>
<dbReference type="InterPro" id="IPR008278">
    <property type="entry name" value="4-PPantetheinyl_Trfase_dom"/>
</dbReference>
<reference evidence="11" key="1">
    <citation type="submission" date="2019-02" db="EMBL/GenBank/DDBJ databases">
        <title>Glaciihabitans arcticus sp. nov., a psychrotolerant bacterium isolated from polar soil.</title>
        <authorList>
            <person name="Dahal R.H."/>
        </authorList>
    </citation>
    <scope>NUCLEOTIDE SEQUENCE [LARGE SCALE GENOMIC DNA]</scope>
    <source>
        <strain evidence="11">RP-3-7</strain>
    </source>
</reference>
<dbReference type="NCBIfam" id="NF000832">
    <property type="entry name" value="PRK00070.3-2"/>
    <property type="match status" value="1"/>
</dbReference>
<evidence type="ECO:0000256" key="6">
    <source>
        <dbReference type="ARBA" id="ARBA00023098"/>
    </source>
</evidence>
<dbReference type="GO" id="GO:0005737">
    <property type="term" value="C:cytoplasm"/>
    <property type="evidence" value="ECO:0007669"/>
    <property type="project" value="UniProtKB-SubCell"/>
</dbReference>
<evidence type="ECO:0000313" key="11">
    <source>
        <dbReference type="Proteomes" id="UP000294194"/>
    </source>
</evidence>
<dbReference type="EMBL" id="SISG01000001">
    <property type="protein sequence ID" value="TBN57791.1"/>
    <property type="molecule type" value="Genomic_DNA"/>
</dbReference>